<comment type="subunit">
    <text evidence="3">Dimerizes in the presence of ATP but not ADP; ATP-binding is required for double-stranded (ds)DNA-binding. Interacts with DnaA.</text>
</comment>
<dbReference type="KEGG" id="vgu:HYG85_20085"/>
<evidence type="ECO:0000256" key="3">
    <source>
        <dbReference type="ARBA" id="ARBA00062323"/>
    </source>
</evidence>
<name>A0A8J8MDL0_9FIRM</name>
<dbReference type="Pfam" id="PF13614">
    <property type="entry name" value="AAA_31"/>
    <property type="match status" value="1"/>
</dbReference>
<sequence>MSKIIAIASQKGGVGKSTTCRNLATILANQGYRVLAVDCDNQASMTDCFGIENPHKLDNTLYHLMMKVITDNDLPPREEYVIKKEGVDIIPSSIELSAVDINLVSTMSREYVLKTIIDEIKDYYDYILLDCMPSLGLMTVNVLATCDSVLIPATPEYLSAKGLELLLITIYKLKRRINKRITFEGILLTMFDDRTNLSKNIYKMLQDSYGENIKIFNTKIPKSVKVGEANLKSMSIVEYMPNNKAAKAYQEFAQELVS</sequence>
<dbReference type="AlphaFoldDB" id="A0A8J8MDL0"/>
<proteinExistence type="inferred from homology"/>
<evidence type="ECO:0000259" key="5">
    <source>
        <dbReference type="Pfam" id="PF13614"/>
    </source>
</evidence>
<dbReference type="InterPro" id="IPR027417">
    <property type="entry name" value="P-loop_NTPase"/>
</dbReference>
<dbReference type="FunFam" id="3.40.50.300:FF:000285">
    <property type="entry name" value="Sporulation initiation inhibitor Soj"/>
    <property type="match status" value="1"/>
</dbReference>
<keyword evidence="7" id="KW-1185">Reference proteome</keyword>
<evidence type="ECO:0000313" key="6">
    <source>
        <dbReference type="EMBL" id="QUH31094.1"/>
    </source>
</evidence>
<organism evidence="6 7">
    <name type="scientific">Vallitalea guaymasensis</name>
    <dbReference type="NCBI Taxonomy" id="1185412"/>
    <lineage>
        <taxon>Bacteria</taxon>
        <taxon>Bacillati</taxon>
        <taxon>Bacillota</taxon>
        <taxon>Clostridia</taxon>
        <taxon>Lachnospirales</taxon>
        <taxon>Vallitaleaceae</taxon>
        <taxon>Vallitalea</taxon>
    </lineage>
</organism>
<dbReference type="Gene3D" id="3.40.50.300">
    <property type="entry name" value="P-loop containing nucleotide triphosphate hydrolases"/>
    <property type="match status" value="1"/>
</dbReference>
<dbReference type="InterPro" id="IPR050678">
    <property type="entry name" value="DNA_Partitioning_ATPase"/>
</dbReference>
<protein>
    <recommendedName>
        <fullName evidence="4">Sporulation initiation inhibitor protein Soj</fullName>
    </recommendedName>
</protein>
<dbReference type="SUPFAM" id="SSF52540">
    <property type="entry name" value="P-loop containing nucleoside triphosphate hydrolases"/>
    <property type="match status" value="1"/>
</dbReference>
<dbReference type="CDD" id="cd02042">
    <property type="entry name" value="ParAB_family"/>
    <property type="match status" value="1"/>
</dbReference>
<feature type="domain" description="AAA" evidence="5">
    <location>
        <begin position="2"/>
        <end position="182"/>
    </location>
</feature>
<dbReference type="PANTHER" id="PTHR13696:SF99">
    <property type="entry name" value="COBYRINIC ACID AC-DIAMIDE SYNTHASE"/>
    <property type="match status" value="1"/>
</dbReference>
<dbReference type="Proteomes" id="UP000677305">
    <property type="component" value="Chromosome"/>
</dbReference>
<dbReference type="PANTHER" id="PTHR13696">
    <property type="entry name" value="P-LOOP CONTAINING NUCLEOSIDE TRIPHOSPHATE HYDROLASE"/>
    <property type="match status" value="1"/>
</dbReference>
<evidence type="ECO:0000256" key="2">
    <source>
        <dbReference type="ARBA" id="ARBA00049360"/>
    </source>
</evidence>
<dbReference type="InterPro" id="IPR025669">
    <property type="entry name" value="AAA_dom"/>
</dbReference>
<evidence type="ECO:0000256" key="4">
    <source>
        <dbReference type="ARBA" id="ARBA00071824"/>
    </source>
</evidence>
<reference evidence="6 7" key="1">
    <citation type="submission" date="2020-07" db="EMBL/GenBank/DDBJ databases">
        <title>Vallitalea guaymasensis genome.</title>
        <authorList>
            <person name="Postec A."/>
        </authorList>
    </citation>
    <scope>NUCLEOTIDE SEQUENCE [LARGE SCALE GENOMIC DNA]</scope>
    <source>
        <strain evidence="6 7">Ra1766G1</strain>
    </source>
</reference>
<evidence type="ECO:0000256" key="1">
    <source>
        <dbReference type="ARBA" id="ARBA00006976"/>
    </source>
</evidence>
<evidence type="ECO:0000313" key="7">
    <source>
        <dbReference type="Proteomes" id="UP000677305"/>
    </source>
</evidence>
<comment type="similarity">
    <text evidence="1">Belongs to the ParA family.</text>
</comment>
<gene>
    <name evidence="6" type="ORF">HYG85_20085</name>
</gene>
<dbReference type="EMBL" id="CP058561">
    <property type="protein sequence ID" value="QUH31094.1"/>
    <property type="molecule type" value="Genomic_DNA"/>
</dbReference>
<comment type="catalytic activity">
    <reaction evidence="2">
        <text>ATP + H2O = ADP + phosphate + H(+)</text>
        <dbReference type="Rhea" id="RHEA:13065"/>
        <dbReference type="ChEBI" id="CHEBI:15377"/>
        <dbReference type="ChEBI" id="CHEBI:15378"/>
        <dbReference type="ChEBI" id="CHEBI:30616"/>
        <dbReference type="ChEBI" id="CHEBI:43474"/>
        <dbReference type="ChEBI" id="CHEBI:456216"/>
    </reaction>
</comment>
<dbReference type="RefSeq" id="WP_212691171.1">
    <property type="nucleotide sequence ID" value="NZ_CP058561.1"/>
</dbReference>
<accession>A0A8J8MDL0</accession>